<organism evidence="4 5">
    <name type="scientific">Mobiluncus curtisii</name>
    <dbReference type="NCBI Taxonomy" id="2051"/>
    <lineage>
        <taxon>Bacteria</taxon>
        <taxon>Bacillati</taxon>
        <taxon>Actinomycetota</taxon>
        <taxon>Actinomycetes</taxon>
        <taxon>Actinomycetales</taxon>
        <taxon>Actinomycetaceae</taxon>
        <taxon>Mobiluncus</taxon>
    </lineage>
</organism>
<name>A0A2X2Y6T5_9ACTO</name>
<dbReference type="PANTHER" id="PTHR39430:SF1">
    <property type="entry name" value="PROTEASE"/>
    <property type="match status" value="1"/>
</dbReference>
<gene>
    <name evidence="4" type="ORF">NCTC11820_00334</name>
</gene>
<feature type="transmembrane region" description="Helical" evidence="2">
    <location>
        <begin position="124"/>
        <end position="145"/>
    </location>
</feature>
<evidence type="ECO:0000313" key="5">
    <source>
        <dbReference type="Proteomes" id="UP000250245"/>
    </source>
</evidence>
<keyword evidence="4" id="KW-0378">Hydrolase</keyword>
<dbReference type="InterPro" id="IPR003675">
    <property type="entry name" value="Rce1/LyrA-like_dom"/>
</dbReference>
<accession>A0A2X2Y6T5</accession>
<feature type="transmembrane region" description="Helical" evidence="2">
    <location>
        <begin position="188"/>
        <end position="207"/>
    </location>
</feature>
<feature type="transmembrane region" description="Helical" evidence="2">
    <location>
        <begin position="157"/>
        <end position="176"/>
    </location>
</feature>
<dbReference type="EMBL" id="UASJ01000001">
    <property type="protein sequence ID" value="SQB63552.1"/>
    <property type="molecule type" value="Genomic_DNA"/>
</dbReference>
<dbReference type="AlphaFoldDB" id="A0A2X2Y6T5"/>
<feature type="compositionally biased region" description="Polar residues" evidence="1">
    <location>
        <begin position="316"/>
        <end position="331"/>
    </location>
</feature>
<dbReference type="GO" id="GO:0006508">
    <property type="term" value="P:proteolysis"/>
    <property type="evidence" value="ECO:0007669"/>
    <property type="project" value="UniProtKB-KW"/>
</dbReference>
<reference evidence="4 5" key="1">
    <citation type="submission" date="2018-06" db="EMBL/GenBank/DDBJ databases">
        <authorList>
            <consortium name="Pathogen Informatics"/>
            <person name="Doyle S."/>
        </authorList>
    </citation>
    <scope>NUCLEOTIDE SEQUENCE [LARGE SCALE GENOMIC DNA]</scope>
    <source>
        <strain evidence="4 5">NCTC11820</strain>
    </source>
</reference>
<dbReference type="GeneID" id="55564515"/>
<keyword evidence="2" id="KW-0472">Membrane</keyword>
<dbReference type="PANTHER" id="PTHR39430">
    <property type="entry name" value="MEMBRANE-ASSOCIATED PROTEASE-RELATED"/>
    <property type="match status" value="1"/>
</dbReference>
<feature type="domain" description="CAAX prenyl protease 2/Lysostaphin resistance protein A-like" evidence="3">
    <location>
        <begin position="160"/>
        <end position="250"/>
    </location>
</feature>
<keyword evidence="2" id="KW-1133">Transmembrane helix</keyword>
<evidence type="ECO:0000256" key="2">
    <source>
        <dbReference type="SAM" id="Phobius"/>
    </source>
</evidence>
<keyword evidence="2" id="KW-0812">Transmembrane</keyword>
<feature type="transmembrane region" description="Helical" evidence="2">
    <location>
        <begin position="283"/>
        <end position="305"/>
    </location>
</feature>
<dbReference type="Proteomes" id="UP000250245">
    <property type="component" value="Unassembled WGS sequence"/>
</dbReference>
<proteinExistence type="predicted"/>
<feature type="transmembrane region" description="Helical" evidence="2">
    <location>
        <begin position="44"/>
        <end position="63"/>
    </location>
</feature>
<dbReference type="Pfam" id="PF02517">
    <property type="entry name" value="Rce1-like"/>
    <property type="match status" value="1"/>
</dbReference>
<sequence>MSDNQPKPELPEPLEPGAKSPLLAASAATERLTGEKGVWMQATLLPLALIGVYLLVTGLTLHIYRAGTHAGSSPREVFDTPVALGICGLILCVAEIAVYRFLVGQLAKRPVSELAAKFALPETLAGIAVGAGLVSLPMLLLWVSGHWQLVKVSVEPGVGLGIAMGLVSCVWEELLFRGVMVRLFDRAWGPVWALVMSTVVFGGLHLMNPGMTGMGVVALALSGGPLLGAAYLWKRRLWFPIGLHFGWNAVQGSFWGSVVSGTGEQRGLLQGTFVGPEWITGGSVGMEGSFLTAIVCLVATTLIVLRMRRHPADSAGTPSHNQTTPSVQPEA</sequence>
<dbReference type="OMA" id="ICAWHSI"/>
<dbReference type="GO" id="GO:0080120">
    <property type="term" value="P:CAAX-box protein maturation"/>
    <property type="evidence" value="ECO:0007669"/>
    <property type="project" value="UniProtKB-ARBA"/>
</dbReference>
<evidence type="ECO:0000256" key="1">
    <source>
        <dbReference type="SAM" id="MobiDB-lite"/>
    </source>
</evidence>
<feature type="region of interest" description="Disordered" evidence="1">
    <location>
        <begin position="312"/>
        <end position="331"/>
    </location>
</feature>
<evidence type="ECO:0000259" key="3">
    <source>
        <dbReference type="Pfam" id="PF02517"/>
    </source>
</evidence>
<feature type="transmembrane region" description="Helical" evidence="2">
    <location>
        <begin position="245"/>
        <end position="263"/>
    </location>
</feature>
<dbReference type="RefSeq" id="WP_004008364.1">
    <property type="nucleotide sequence ID" value="NZ_CP068112.1"/>
</dbReference>
<dbReference type="GO" id="GO:0004175">
    <property type="term" value="F:endopeptidase activity"/>
    <property type="evidence" value="ECO:0007669"/>
    <property type="project" value="UniProtKB-ARBA"/>
</dbReference>
<evidence type="ECO:0000313" key="4">
    <source>
        <dbReference type="EMBL" id="SQB63552.1"/>
    </source>
</evidence>
<feature type="transmembrane region" description="Helical" evidence="2">
    <location>
        <begin position="83"/>
        <end position="103"/>
    </location>
</feature>
<feature type="transmembrane region" description="Helical" evidence="2">
    <location>
        <begin position="213"/>
        <end position="233"/>
    </location>
</feature>
<protein>
    <submittedName>
        <fullName evidence="4">CAAX amino terminal protease self- immunity</fullName>
    </submittedName>
</protein>
<keyword evidence="4" id="KW-0645">Protease</keyword>